<gene>
    <name evidence="2" type="ORF">GCM10010305_03960</name>
</gene>
<reference evidence="2" key="2">
    <citation type="submission" date="2020-09" db="EMBL/GenBank/DDBJ databases">
        <authorList>
            <person name="Sun Q."/>
            <person name="Ohkuma M."/>
        </authorList>
    </citation>
    <scope>NUCLEOTIDE SEQUENCE</scope>
    <source>
        <strain evidence="2">JCM 4518</strain>
    </source>
</reference>
<sequence>MSTDTKRRPSFWMRLVGLPLLALSFFLAAGSALAFADWLPSDLERYRSYTAAVPCPADTAPRRADDCLRQVPYTVERAGRESAGKSQTYRVALKGGPFGNGEVDLGSPGELSGWLRPGDRVTATVWRGEVIDVAAHDRRRTSENEPRDEPQMPAALGTAGALLALVLLGYGGVLLTGLGYGRITWKRHVWPLVGGLFAGPLIVGLLTVWLHVPWQAVPPVIVLGTAGALRLFLRRDEPAAPRSHRASGTPDPVR</sequence>
<reference evidence="2" key="1">
    <citation type="journal article" date="2014" name="Int. J. Syst. Evol. Microbiol.">
        <title>Complete genome sequence of Corynebacterium casei LMG S-19264T (=DSM 44701T), isolated from a smear-ripened cheese.</title>
        <authorList>
            <consortium name="US DOE Joint Genome Institute (JGI-PGF)"/>
            <person name="Walter F."/>
            <person name="Albersmeier A."/>
            <person name="Kalinowski J."/>
            <person name="Ruckert C."/>
        </authorList>
    </citation>
    <scope>NUCLEOTIDE SEQUENCE</scope>
    <source>
        <strain evidence="2">JCM 4518</strain>
    </source>
</reference>
<proteinExistence type="predicted"/>
<keyword evidence="1" id="KW-1133">Transmembrane helix</keyword>
<feature type="transmembrane region" description="Helical" evidence="1">
    <location>
        <begin position="216"/>
        <end position="233"/>
    </location>
</feature>
<feature type="transmembrane region" description="Helical" evidence="1">
    <location>
        <begin position="154"/>
        <end position="177"/>
    </location>
</feature>
<keyword evidence="1" id="KW-0812">Transmembrane</keyword>
<evidence type="ECO:0000256" key="1">
    <source>
        <dbReference type="SAM" id="Phobius"/>
    </source>
</evidence>
<dbReference type="Proteomes" id="UP000644020">
    <property type="component" value="Unassembled WGS sequence"/>
</dbReference>
<evidence type="ECO:0000313" key="3">
    <source>
        <dbReference type="Proteomes" id="UP000644020"/>
    </source>
</evidence>
<keyword evidence="1" id="KW-0472">Membrane</keyword>
<dbReference type="EMBL" id="BMUL01000001">
    <property type="protein sequence ID" value="GHA65445.1"/>
    <property type="molecule type" value="Genomic_DNA"/>
</dbReference>
<feature type="transmembrane region" description="Helical" evidence="1">
    <location>
        <begin position="189"/>
        <end position="210"/>
    </location>
</feature>
<protein>
    <submittedName>
        <fullName evidence="2">Uncharacterized protein</fullName>
    </submittedName>
</protein>
<comment type="caution">
    <text evidence="2">The sequence shown here is derived from an EMBL/GenBank/DDBJ whole genome shotgun (WGS) entry which is preliminary data.</text>
</comment>
<dbReference type="AlphaFoldDB" id="A0A918SRA6"/>
<keyword evidence="3" id="KW-1185">Reference proteome</keyword>
<accession>A0A918SRA6</accession>
<dbReference type="RefSeq" id="WP_189974700.1">
    <property type="nucleotide sequence ID" value="NZ_BMUL01000001.1"/>
</dbReference>
<name>A0A918SRA6_9ACTN</name>
<organism evidence="2 3">
    <name type="scientific">Streptomyces termitum</name>
    <dbReference type="NCBI Taxonomy" id="67368"/>
    <lineage>
        <taxon>Bacteria</taxon>
        <taxon>Bacillati</taxon>
        <taxon>Actinomycetota</taxon>
        <taxon>Actinomycetes</taxon>
        <taxon>Kitasatosporales</taxon>
        <taxon>Streptomycetaceae</taxon>
        <taxon>Streptomyces</taxon>
    </lineage>
</organism>
<evidence type="ECO:0000313" key="2">
    <source>
        <dbReference type="EMBL" id="GHA65445.1"/>
    </source>
</evidence>